<evidence type="ECO:0000256" key="2">
    <source>
        <dbReference type="ARBA" id="ARBA00004236"/>
    </source>
</evidence>
<dbReference type="FunFam" id="1.10.287.130:FF:000002">
    <property type="entry name" value="Two-component osmosensing histidine kinase"/>
    <property type="match status" value="1"/>
</dbReference>
<feature type="domain" description="Response regulatory" evidence="18">
    <location>
        <begin position="803"/>
        <end position="922"/>
    </location>
</feature>
<dbReference type="InterPro" id="IPR003594">
    <property type="entry name" value="HATPase_dom"/>
</dbReference>
<dbReference type="SMART" id="SM00387">
    <property type="entry name" value="HATPase_c"/>
    <property type="match status" value="1"/>
</dbReference>
<dbReference type="SUPFAM" id="SSF47384">
    <property type="entry name" value="Homodimeric domain of signal transducing histidine kinase"/>
    <property type="match status" value="1"/>
</dbReference>
<protein>
    <recommendedName>
        <fullName evidence="13">Circadian input-output histidine kinase CikA</fullName>
        <ecNumber evidence="4">2.7.13.3</ecNumber>
    </recommendedName>
    <alternativeName>
        <fullName evidence="12">Sensory/regulatory protein RpfC</fullName>
    </alternativeName>
</protein>
<feature type="domain" description="PAC" evidence="20">
    <location>
        <begin position="203"/>
        <end position="256"/>
    </location>
</feature>
<dbReference type="Proteomes" id="UP001139485">
    <property type="component" value="Unassembled WGS sequence"/>
</dbReference>
<keyword evidence="9" id="KW-0067">ATP-binding</keyword>
<dbReference type="RefSeq" id="WP_250828520.1">
    <property type="nucleotide sequence ID" value="NZ_JAMOIL010000031.1"/>
</dbReference>
<feature type="region of interest" description="Disordered" evidence="16">
    <location>
        <begin position="928"/>
        <end position="986"/>
    </location>
</feature>
<dbReference type="InterPro" id="IPR011006">
    <property type="entry name" value="CheY-like_superfamily"/>
</dbReference>
<dbReference type="CDD" id="cd00082">
    <property type="entry name" value="HisKA"/>
    <property type="match status" value="1"/>
</dbReference>
<dbReference type="PANTHER" id="PTHR45339">
    <property type="entry name" value="HYBRID SIGNAL TRANSDUCTION HISTIDINE KINASE J"/>
    <property type="match status" value="1"/>
</dbReference>
<evidence type="ECO:0000256" key="6">
    <source>
        <dbReference type="ARBA" id="ARBA00022679"/>
    </source>
</evidence>
<dbReference type="GO" id="GO:0005886">
    <property type="term" value="C:plasma membrane"/>
    <property type="evidence" value="ECO:0007669"/>
    <property type="project" value="UniProtKB-SubCell"/>
</dbReference>
<evidence type="ECO:0000256" key="3">
    <source>
        <dbReference type="ARBA" id="ARBA00006402"/>
    </source>
</evidence>
<evidence type="ECO:0000256" key="12">
    <source>
        <dbReference type="ARBA" id="ARBA00068150"/>
    </source>
</evidence>
<dbReference type="SUPFAM" id="SSF55785">
    <property type="entry name" value="PYP-like sensor domain (PAS domain)"/>
    <property type="match status" value="2"/>
</dbReference>
<feature type="modified residue" description="4-aspartylphosphate" evidence="15">
    <location>
        <position position="715"/>
    </location>
</feature>
<dbReference type="SMART" id="SM00388">
    <property type="entry name" value="HisKA"/>
    <property type="match status" value="1"/>
</dbReference>
<keyword evidence="8" id="KW-0418">Kinase</keyword>
<dbReference type="InterPro" id="IPR000014">
    <property type="entry name" value="PAS"/>
</dbReference>
<dbReference type="InterPro" id="IPR013655">
    <property type="entry name" value="PAS_fold_3"/>
</dbReference>
<evidence type="ECO:0000259" key="19">
    <source>
        <dbReference type="PROSITE" id="PS50112"/>
    </source>
</evidence>
<feature type="domain" description="PAC" evidence="20">
    <location>
        <begin position="77"/>
        <end position="129"/>
    </location>
</feature>
<dbReference type="InterPro" id="IPR005467">
    <property type="entry name" value="His_kinase_dom"/>
</dbReference>
<feature type="domain" description="HPt" evidence="21">
    <location>
        <begin position="1014"/>
        <end position="1107"/>
    </location>
</feature>
<evidence type="ECO:0000256" key="5">
    <source>
        <dbReference type="ARBA" id="ARBA00022553"/>
    </source>
</evidence>
<comment type="catalytic activity">
    <reaction evidence="1">
        <text>ATP + protein L-histidine = ADP + protein N-phospho-L-histidine.</text>
        <dbReference type="EC" id="2.7.13.3"/>
    </reaction>
</comment>
<keyword evidence="5 15" id="KW-0597">Phosphoprotein</keyword>
<dbReference type="SMART" id="SM00448">
    <property type="entry name" value="REC"/>
    <property type="match status" value="2"/>
</dbReference>
<dbReference type="Pfam" id="PF08447">
    <property type="entry name" value="PAS_3"/>
    <property type="match status" value="1"/>
</dbReference>
<dbReference type="InterPro" id="IPR036641">
    <property type="entry name" value="HPT_dom_sf"/>
</dbReference>
<dbReference type="AlphaFoldDB" id="A0A9X2DAF7"/>
<evidence type="ECO:0000256" key="10">
    <source>
        <dbReference type="ARBA" id="ARBA00023012"/>
    </source>
</evidence>
<dbReference type="InterPro" id="IPR013767">
    <property type="entry name" value="PAS_fold"/>
</dbReference>
<gene>
    <name evidence="22" type="ORF">M8330_18500</name>
</gene>
<dbReference type="InterPro" id="IPR036097">
    <property type="entry name" value="HisK_dim/P_sf"/>
</dbReference>
<feature type="modified residue" description="Phosphohistidine" evidence="14">
    <location>
        <position position="1053"/>
    </location>
</feature>
<comment type="similarity">
    <text evidence="3">In the N-terminal section; belongs to the phytochrome family.</text>
</comment>
<dbReference type="SMART" id="SM00086">
    <property type="entry name" value="PAC"/>
    <property type="match status" value="2"/>
</dbReference>
<evidence type="ECO:0000259" key="18">
    <source>
        <dbReference type="PROSITE" id="PS50110"/>
    </source>
</evidence>
<dbReference type="PROSITE" id="PS50109">
    <property type="entry name" value="HIS_KIN"/>
    <property type="match status" value="1"/>
</dbReference>
<dbReference type="InterPro" id="IPR000700">
    <property type="entry name" value="PAS-assoc_C"/>
</dbReference>
<dbReference type="InterPro" id="IPR003661">
    <property type="entry name" value="HisK_dim/P_dom"/>
</dbReference>
<dbReference type="GO" id="GO:0000155">
    <property type="term" value="F:phosphorelay sensor kinase activity"/>
    <property type="evidence" value="ECO:0007669"/>
    <property type="project" value="InterPro"/>
</dbReference>
<evidence type="ECO:0000256" key="9">
    <source>
        <dbReference type="ARBA" id="ARBA00022840"/>
    </source>
</evidence>
<evidence type="ECO:0000256" key="13">
    <source>
        <dbReference type="ARBA" id="ARBA00074306"/>
    </source>
</evidence>
<comment type="caution">
    <text evidence="22">The sequence shown here is derived from an EMBL/GenBank/DDBJ whole genome shotgun (WGS) entry which is preliminary data.</text>
</comment>
<keyword evidence="23" id="KW-1185">Reference proteome</keyword>
<dbReference type="Gene3D" id="3.30.450.20">
    <property type="entry name" value="PAS domain"/>
    <property type="match status" value="2"/>
</dbReference>
<dbReference type="PRINTS" id="PR00344">
    <property type="entry name" value="BCTRLSENSOR"/>
</dbReference>
<keyword evidence="7" id="KW-0547">Nucleotide-binding</keyword>
<dbReference type="GO" id="GO:0006355">
    <property type="term" value="P:regulation of DNA-templated transcription"/>
    <property type="evidence" value="ECO:0007669"/>
    <property type="project" value="InterPro"/>
</dbReference>
<evidence type="ECO:0000259" key="21">
    <source>
        <dbReference type="PROSITE" id="PS50894"/>
    </source>
</evidence>
<dbReference type="Pfam" id="PF01627">
    <property type="entry name" value="Hpt"/>
    <property type="match status" value="1"/>
</dbReference>
<feature type="domain" description="PAS" evidence="19">
    <location>
        <begin position="7"/>
        <end position="74"/>
    </location>
</feature>
<feature type="modified residue" description="4-aspartylphosphate" evidence="15">
    <location>
        <position position="852"/>
    </location>
</feature>
<dbReference type="Pfam" id="PF00072">
    <property type="entry name" value="Response_reg"/>
    <property type="match status" value="2"/>
</dbReference>
<evidence type="ECO:0000313" key="23">
    <source>
        <dbReference type="Proteomes" id="UP001139485"/>
    </source>
</evidence>
<evidence type="ECO:0000256" key="14">
    <source>
        <dbReference type="PROSITE-ProRule" id="PRU00110"/>
    </source>
</evidence>
<dbReference type="InterPro" id="IPR008207">
    <property type="entry name" value="Sig_transdc_His_kin_Hpt_dom"/>
</dbReference>
<dbReference type="PROSITE" id="PS50894">
    <property type="entry name" value="HPT"/>
    <property type="match status" value="1"/>
</dbReference>
<evidence type="ECO:0000256" key="11">
    <source>
        <dbReference type="ARBA" id="ARBA00064003"/>
    </source>
</evidence>
<evidence type="ECO:0000256" key="7">
    <source>
        <dbReference type="ARBA" id="ARBA00022741"/>
    </source>
</evidence>
<dbReference type="Gene3D" id="3.30.565.10">
    <property type="entry name" value="Histidine kinase-like ATPase, C-terminal domain"/>
    <property type="match status" value="1"/>
</dbReference>
<feature type="domain" description="Response regulatory" evidence="18">
    <location>
        <begin position="661"/>
        <end position="781"/>
    </location>
</feature>
<dbReference type="InterPro" id="IPR004358">
    <property type="entry name" value="Sig_transdc_His_kin-like_C"/>
</dbReference>
<dbReference type="NCBIfam" id="TIGR00229">
    <property type="entry name" value="sensory_box"/>
    <property type="match status" value="1"/>
</dbReference>
<dbReference type="CDD" id="cd00130">
    <property type="entry name" value="PAS"/>
    <property type="match status" value="1"/>
</dbReference>
<dbReference type="CDD" id="cd16922">
    <property type="entry name" value="HATPase_EvgS-ArcB-TorS-like"/>
    <property type="match status" value="1"/>
</dbReference>
<keyword evidence="10" id="KW-0902">Two-component regulatory system</keyword>
<dbReference type="FunFam" id="3.30.565.10:FF:000010">
    <property type="entry name" value="Sensor histidine kinase RcsC"/>
    <property type="match status" value="1"/>
</dbReference>
<dbReference type="Gene3D" id="1.20.120.160">
    <property type="entry name" value="HPT domain"/>
    <property type="match status" value="1"/>
</dbReference>
<dbReference type="SUPFAM" id="SSF52172">
    <property type="entry name" value="CheY-like"/>
    <property type="match status" value="2"/>
</dbReference>
<evidence type="ECO:0000256" key="8">
    <source>
        <dbReference type="ARBA" id="ARBA00022777"/>
    </source>
</evidence>
<dbReference type="InterPro" id="IPR001789">
    <property type="entry name" value="Sig_transdc_resp-reg_receiver"/>
</dbReference>
<comment type="subunit">
    <text evidence="11">At low DSF concentrations, interacts with RpfF.</text>
</comment>
<dbReference type="PROSITE" id="PS50110">
    <property type="entry name" value="RESPONSE_REGULATORY"/>
    <property type="match status" value="2"/>
</dbReference>
<dbReference type="Pfam" id="PF02518">
    <property type="entry name" value="HATPase_c"/>
    <property type="match status" value="1"/>
</dbReference>
<dbReference type="PROSITE" id="PS50112">
    <property type="entry name" value="PAS"/>
    <property type="match status" value="1"/>
</dbReference>
<dbReference type="EMBL" id="JAMOIL010000031">
    <property type="protein sequence ID" value="MCM0622287.1"/>
    <property type="molecule type" value="Genomic_DNA"/>
</dbReference>
<evidence type="ECO:0000256" key="4">
    <source>
        <dbReference type="ARBA" id="ARBA00012438"/>
    </source>
</evidence>
<comment type="subcellular location">
    <subcellularLocation>
        <location evidence="2">Cell membrane</location>
    </subcellularLocation>
</comment>
<dbReference type="InterPro" id="IPR036890">
    <property type="entry name" value="HATPase_C_sf"/>
</dbReference>
<dbReference type="PROSITE" id="PS50113">
    <property type="entry name" value="PAC"/>
    <property type="match status" value="2"/>
</dbReference>
<dbReference type="SMART" id="SM00091">
    <property type="entry name" value="PAS"/>
    <property type="match status" value="1"/>
</dbReference>
<evidence type="ECO:0000256" key="15">
    <source>
        <dbReference type="PROSITE-ProRule" id="PRU00169"/>
    </source>
</evidence>
<dbReference type="Pfam" id="PF00512">
    <property type="entry name" value="HisKA"/>
    <property type="match status" value="1"/>
</dbReference>
<name>A0A9X2DAF7_9ACTN</name>
<dbReference type="PANTHER" id="PTHR45339:SF5">
    <property type="entry name" value="HISTIDINE KINASE"/>
    <property type="match status" value="1"/>
</dbReference>
<evidence type="ECO:0000259" key="17">
    <source>
        <dbReference type="PROSITE" id="PS50109"/>
    </source>
</evidence>
<sequence length="1115" mass="117916">MELAGLYRDVVERSPNGIWVVDLEDRTVYANPAMEQLAGVGPGGLAERTVTDLLDAAGRTQYAEHLLRRKADGAEADAVEVRLQRPDGTVLWCLVRERAAHDEDGTPSGWVITYTEITDRRAVGAELAASQRLMAEAQSIARVGSWEMDVATGHMLGSDQLDEMYGLDGSDGPWTPGRFLTLVHPADRGELAAGLAALVEHGTPLDQTARVEVDGEYQWTRGRGVAVRDEHGTITALRGTLQDVTEAIRAQGALRAQVATNDVMYIVSSAANQAETLQDLLDLVPVTQMPPDWEGAQAFVVTDDGVSPWPADSTGPRVVLTAPLARQVAACGQRCWDETGALIGFPLTLGGDVLAVVVLEASAPVVDTTLVEGLVDHVAEQMSRVAWREQVVADLAEARDAAMEASRMKSDFLATMSHEIRTPLNGVIGLNDLLLRTRLDADQQRLATGVQVASRALLGVINDILDFSKIEAGRLELEVIDFEVRPVFDQVAGVLGEAARGKGVELVLSCAPDVPRVLAGDPTRLAQVLTNLVSNAVKFTAEGEVVVRATSVPGRTPDGAAVHRLHVSVADTGIGVDPERATGLFDPFTQADASTTRTFGGTGLGLAISREIVTAHGGAIGFRARETGGSEFFFDVLLGEARTTLPAGADDAARDLLGGLRMLVVDDHDHNRLIVGEQLRWWDVEPDGAVDADGAEEAVRRAREEGRPYAAVLLDMAMPGRDGLALARSLRDDPANADVRLLMLTSVTHLTTTEVQAAGVDDLLVKPVLSDVLRSALTSQLGAEGTATRSSATRADRPGAGRRVLVVEDNPVNQMVAAGLLEHLGYGHRTVDDGQAAVLAAETERWDAILMDVQMPVLDGYGATRRIRDAEEMGGRPRCPIIAMTAAAVEGERERCAEAGMDDYLTKPVDPASLSAALETWLGPAAQQARADLASGRAGVPPPRTPAGSSSAPGPLSSPESPTPHGGTLMDTSTPQTAQEEMNGPTVAELATRPELAGLDLPRLETLRDLDPGSTAYLERAIGNFTRNSLDVVDLLRAATAEGDVVGLRQHAHKLAGGALNLGAREAGVALQTIELLADTGTTHGAAPLIDTAEQALVQARAALDAYAATFSTGG</sequence>
<evidence type="ECO:0000256" key="16">
    <source>
        <dbReference type="SAM" id="MobiDB-lite"/>
    </source>
</evidence>
<dbReference type="InterPro" id="IPR035965">
    <property type="entry name" value="PAS-like_dom_sf"/>
</dbReference>
<dbReference type="SUPFAM" id="SSF55874">
    <property type="entry name" value="ATPase domain of HSP90 chaperone/DNA topoisomerase II/histidine kinase"/>
    <property type="match status" value="1"/>
</dbReference>
<evidence type="ECO:0000259" key="20">
    <source>
        <dbReference type="PROSITE" id="PS50113"/>
    </source>
</evidence>
<dbReference type="SUPFAM" id="SSF47226">
    <property type="entry name" value="Histidine-containing phosphotransfer domain, HPT domain"/>
    <property type="match status" value="1"/>
</dbReference>
<dbReference type="EC" id="2.7.13.3" evidence="4"/>
<dbReference type="Gene3D" id="3.40.50.2300">
    <property type="match status" value="2"/>
</dbReference>
<dbReference type="GO" id="GO:0005524">
    <property type="term" value="F:ATP binding"/>
    <property type="evidence" value="ECO:0007669"/>
    <property type="project" value="UniProtKB-KW"/>
</dbReference>
<proteinExistence type="inferred from homology"/>
<evidence type="ECO:0000256" key="1">
    <source>
        <dbReference type="ARBA" id="ARBA00000085"/>
    </source>
</evidence>
<dbReference type="CDD" id="cd17546">
    <property type="entry name" value="REC_hyHK_CKI1_RcsC-like"/>
    <property type="match status" value="2"/>
</dbReference>
<dbReference type="Gene3D" id="2.10.70.100">
    <property type="match status" value="1"/>
</dbReference>
<evidence type="ECO:0000313" key="22">
    <source>
        <dbReference type="EMBL" id="MCM0622287.1"/>
    </source>
</evidence>
<dbReference type="Gene3D" id="1.10.287.130">
    <property type="match status" value="1"/>
</dbReference>
<reference evidence="22" key="1">
    <citation type="submission" date="2022-05" db="EMBL/GenBank/DDBJ databases">
        <authorList>
            <person name="Tuo L."/>
        </authorList>
    </citation>
    <scope>NUCLEOTIDE SEQUENCE</scope>
    <source>
        <strain evidence="22">BSK12Z-4</strain>
    </source>
</reference>
<feature type="domain" description="Histidine kinase" evidence="17">
    <location>
        <begin position="415"/>
        <end position="640"/>
    </location>
</feature>
<organism evidence="22 23">
    <name type="scientific">Nocardioides bruguierae</name>
    <dbReference type="NCBI Taxonomy" id="2945102"/>
    <lineage>
        <taxon>Bacteria</taxon>
        <taxon>Bacillati</taxon>
        <taxon>Actinomycetota</taxon>
        <taxon>Actinomycetes</taxon>
        <taxon>Propionibacteriales</taxon>
        <taxon>Nocardioidaceae</taxon>
        <taxon>Nocardioides</taxon>
    </lineage>
</organism>
<keyword evidence="6" id="KW-0808">Transferase</keyword>
<feature type="compositionally biased region" description="Low complexity" evidence="16">
    <location>
        <begin position="946"/>
        <end position="960"/>
    </location>
</feature>
<accession>A0A9X2DAF7</accession>
<dbReference type="InterPro" id="IPR001610">
    <property type="entry name" value="PAC"/>
</dbReference>
<dbReference type="Pfam" id="PF00989">
    <property type="entry name" value="PAS"/>
    <property type="match status" value="1"/>
</dbReference>
<feature type="compositionally biased region" description="Polar residues" evidence="16">
    <location>
        <begin position="970"/>
        <end position="980"/>
    </location>
</feature>